<evidence type="ECO:0000313" key="1">
    <source>
        <dbReference type="EMBL" id="HGS21345.1"/>
    </source>
</evidence>
<reference evidence="1" key="1">
    <citation type="journal article" date="2020" name="mSystems">
        <title>Genome- and Community-Level Interaction Insights into Carbon Utilization and Element Cycling Functions of Hydrothermarchaeota in Hydrothermal Sediment.</title>
        <authorList>
            <person name="Zhou Z."/>
            <person name="Liu Y."/>
            <person name="Xu W."/>
            <person name="Pan J."/>
            <person name="Luo Z.H."/>
            <person name="Li M."/>
        </authorList>
    </citation>
    <scope>NUCLEOTIDE SEQUENCE [LARGE SCALE GENOMIC DNA]</scope>
    <source>
        <strain evidence="1">SpSt-573</strain>
    </source>
</reference>
<protein>
    <submittedName>
        <fullName evidence="1">DUF2267 domain-containing protein</fullName>
    </submittedName>
</protein>
<dbReference type="AlphaFoldDB" id="A0A7C4PLB9"/>
<accession>A0A7C4PLB9</accession>
<gene>
    <name evidence="1" type="ORF">ENT37_05705</name>
</gene>
<organism evidence="1">
    <name type="scientific">Anaerolinea thermolimosa</name>
    <dbReference type="NCBI Taxonomy" id="229919"/>
    <lineage>
        <taxon>Bacteria</taxon>
        <taxon>Bacillati</taxon>
        <taxon>Chloroflexota</taxon>
        <taxon>Anaerolineae</taxon>
        <taxon>Anaerolineales</taxon>
        <taxon>Anaerolineaceae</taxon>
        <taxon>Anaerolinea</taxon>
    </lineage>
</organism>
<comment type="caution">
    <text evidence="1">The sequence shown here is derived from an EMBL/GenBank/DDBJ whole genome shotgun (WGS) entry which is preliminary data.</text>
</comment>
<sequence length="65" mass="6769">MDELVRLVSEKTGLPPEKAKVAVEVVLKFLKEKLPAPIAGQLEALLSGGGSAQDVMKNLGGLLGN</sequence>
<name>A0A7C4PLB9_9CHLR</name>
<dbReference type="EMBL" id="DSYK01000291">
    <property type="protein sequence ID" value="HGS21345.1"/>
    <property type="molecule type" value="Genomic_DNA"/>
</dbReference>
<proteinExistence type="predicted"/>